<evidence type="ECO:0000313" key="3">
    <source>
        <dbReference type="EMBL" id="KAA1129873.1"/>
    </source>
</evidence>
<dbReference type="Proteomes" id="UP000324748">
    <property type="component" value="Unassembled WGS sequence"/>
</dbReference>
<accession>A0A5B0LPC3</accession>
<comment type="caution">
    <text evidence="2">The sequence shown here is derived from an EMBL/GenBank/DDBJ whole genome shotgun (WGS) entry which is preliminary data.</text>
</comment>
<dbReference type="AlphaFoldDB" id="A0A5B0LPC3"/>
<protein>
    <submittedName>
        <fullName evidence="2">Uncharacterized protein</fullName>
    </submittedName>
</protein>
<gene>
    <name evidence="2" type="ORF">PGT21_006619</name>
    <name evidence="3" type="ORF">PGTUg99_005057</name>
</gene>
<evidence type="ECO:0000313" key="2">
    <source>
        <dbReference type="EMBL" id="KAA1065660.1"/>
    </source>
</evidence>
<keyword evidence="4" id="KW-1185">Reference proteome</keyword>
<evidence type="ECO:0000313" key="5">
    <source>
        <dbReference type="Proteomes" id="UP000325313"/>
    </source>
</evidence>
<organism evidence="2 4">
    <name type="scientific">Puccinia graminis f. sp. tritici</name>
    <dbReference type="NCBI Taxonomy" id="56615"/>
    <lineage>
        <taxon>Eukaryota</taxon>
        <taxon>Fungi</taxon>
        <taxon>Dikarya</taxon>
        <taxon>Basidiomycota</taxon>
        <taxon>Pucciniomycotina</taxon>
        <taxon>Pucciniomycetes</taxon>
        <taxon>Pucciniales</taxon>
        <taxon>Pucciniaceae</taxon>
        <taxon>Puccinia</taxon>
    </lineage>
</organism>
<name>A0A5B0LPC3_PUCGR</name>
<evidence type="ECO:0000256" key="1">
    <source>
        <dbReference type="SAM" id="MobiDB-lite"/>
    </source>
</evidence>
<evidence type="ECO:0000313" key="4">
    <source>
        <dbReference type="Proteomes" id="UP000324748"/>
    </source>
</evidence>
<proteinExistence type="predicted"/>
<dbReference type="Proteomes" id="UP000325313">
    <property type="component" value="Unassembled WGS sequence"/>
</dbReference>
<sequence length="366" mass="41199">MLLNNNKILASFQILHYYRGSAQPVSPSGKLLKRAENIGACNHVSQLIHPTPSAPHHEAEGKLILKSDHGEAEKLDGSENIKNVDSDGANHLGASKSEVQDDTTSPTPNLNFPDQLGASKSKSTQDQGLHKILETQVGEFYKYLDERNGDSKEMSLNNQDSTFIGEHSALEEFKGLVEELKGKNKAHAALCKYVQGARSIPKKQDDHGLSKQTINDAFGSTLTELQNKMFSNSNHFNRSVERKLPSQMMGPTNDYHQRYENLMNGLDETQQIIFQIIKFYISSSHPNEPILENSFKHLMKSIDTNPIIKPDDLLEAIQYANFLDKLEQFSLSSHFISSHKSTEPLYFETEDLHFLSRLVNHVLQNQ</sequence>
<feature type="region of interest" description="Disordered" evidence="1">
    <location>
        <begin position="72"/>
        <end position="127"/>
    </location>
</feature>
<dbReference type="EMBL" id="VDEP01000118">
    <property type="protein sequence ID" value="KAA1129873.1"/>
    <property type="molecule type" value="Genomic_DNA"/>
</dbReference>
<feature type="compositionally biased region" description="Polar residues" evidence="1">
    <location>
        <begin position="102"/>
        <end position="127"/>
    </location>
</feature>
<reference evidence="4 5" key="1">
    <citation type="submission" date="2019-05" db="EMBL/GenBank/DDBJ databases">
        <title>Emergence of the Ug99 lineage of the wheat stem rust pathogen through somatic hybridization.</title>
        <authorList>
            <person name="Li F."/>
            <person name="Upadhyaya N.M."/>
            <person name="Sperschneider J."/>
            <person name="Matny O."/>
            <person name="Nguyen-Phuc H."/>
            <person name="Mago R."/>
            <person name="Raley C."/>
            <person name="Miller M.E."/>
            <person name="Silverstein K.A.T."/>
            <person name="Henningsen E."/>
            <person name="Hirsch C.D."/>
            <person name="Visser B."/>
            <person name="Pretorius Z.A."/>
            <person name="Steffenson B.J."/>
            <person name="Schwessinger B."/>
            <person name="Dodds P.N."/>
            <person name="Figueroa M."/>
        </authorList>
    </citation>
    <scope>NUCLEOTIDE SEQUENCE [LARGE SCALE GENOMIC DNA]</scope>
    <source>
        <strain evidence="2">21-0</strain>
        <strain evidence="3 5">Ug99</strain>
    </source>
</reference>
<dbReference type="OrthoDB" id="10476098at2759"/>
<dbReference type="EMBL" id="VSWC01000196">
    <property type="protein sequence ID" value="KAA1065660.1"/>
    <property type="molecule type" value="Genomic_DNA"/>
</dbReference>
<feature type="compositionally biased region" description="Basic and acidic residues" evidence="1">
    <location>
        <begin position="72"/>
        <end position="85"/>
    </location>
</feature>